<evidence type="ECO:0000313" key="2">
    <source>
        <dbReference type="EMBL" id="QMW05582.1"/>
    </source>
</evidence>
<accession>A0A7G5H390</accession>
<keyword evidence="1" id="KW-0732">Signal</keyword>
<dbReference type="RefSeq" id="WP_182462964.1">
    <property type="nucleotide sequence ID" value="NZ_CP059732.1"/>
</dbReference>
<organism evidence="2 3">
    <name type="scientific">Spirosoma foliorum</name>
    <dbReference type="NCBI Taxonomy" id="2710596"/>
    <lineage>
        <taxon>Bacteria</taxon>
        <taxon>Pseudomonadati</taxon>
        <taxon>Bacteroidota</taxon>
        <taxon>Cytophagia</taxon>
        <taxon>Cytophagales</taxon>
        <taxon>Cytophagaceae</taxon>
        <taxon>Spirosoma</taxon>
    </lineage>
</organism>
<dbReference type="EMBL" id="CP059732">
    <property type="protein sequence ID" value="QMW05582.1"/>
    <property type="molecule type" value="Genomic_DNA"/>
</dbReference>
<evidence type="ECO:0000313" key="3">
    <source>
        <dbReference type="Proteomes" id="UP000515369"/>
    </source>
</evidence>
<feature type="signal peptide" evidence="1">
    <location>
        <begin position="1"/>
        <end position="19"/>
    </location>
</feature>
<gene>
    <name evidence="2" type="ORF">H3H32_12165</name>
</gene>
<sequence>MKYLLITIAILLGSSPVLIAQKPPVKSPENEKFVFLNNGATVGMIIKSVVKADKQRLKLTDQQLPKAKEIITKAVVDFNEGVKTLKAAGMNQKKLRTLALGVEDEKVKAYKAILTPEQYQIVVTQHKKVYPESRV</sequence>
<evidence type="ECO:0008006" key="4">
    <source>
        <dbReference type="Google" id="ProtNLM"/>
    </source>
</evidence>
<dbReference type="AlphaFoldDB" id="A0A7G5H390"/>
<reference evidence="2 3" key="1">
    <citation type="submission" date="2020-07" db="EMBL/GenBank/DDBJ databases">
        <title>Spirosoma foliorum sp. nov., isolated from the leaves on the Nejang mountain Korea, Republic of.</title>
        <authorList>
            <person name="Ho H."/>
            <person name="Lee Y.-J."/>
            <person name="Nurcahyanto D.-A."/>
            <person name="Kim S.-G."/>
        </authorList>
    </citation>
    <scope>NUCLEOTIDE SEQUENCE [LARGE SCALE GENOMIC DNA]</scope>
    <source>
        <strain evidence="2 3">PL0136</strain>
    </source>
</reference>
<dbReference type="Proteomes" id="UP000515369">
    <property type="component" value="Chromosome"/>
</dbReference>
<proteinExistence type="predicted"/>
<name>A0A7G5H390_9BACT</name>
<evidence type="ECO:0000256" key="1">
    <source>
        <dbReference type="SAM" id="SignalP"/>
    </source>
</evidence>
<keyword evidence="3" id="KW-1185">Reference proteome</keyword>
<dbReference type="KEGG" id="sfol:H3H32_12165"/>
<protein>
    <recommendedName>
        <fullName evidence="4">Peptidylprolyl isomerase</fullName>
    </recommendedName>
</protein>
<feature type="chain" id="PRO_5028996619" description="Peptidylprolyl isomerase" evidence="1">
    <location>
        <begin position="20"/>
        <end position="135"/>
    </location>
</feature>